<comment type="caution">
    <text evidence="2">The sequence shown here is derived from an EMBL/GenBank/DDBJ whole genome shotgun (WGS) entry which is preliminary data.</text>
</comment>
<dbReference type="Proteomes" id="UP000242188">
    <property type="component" value="Unassembled WGS sequence"/>
</dbReference>
<feature type="compositionally biased region" description="Basic and acidic residues" evidence="1">
    <location>
        <begin position="69"/>
        <end position="79"/>
    </location>
</feature>
<organism evidence="2 3">
    <name type="scientific">Mizuhopecten yessoensis</name>
    <name type="common">Japanese scallop</name>
    <name type="synonym">Patinopecten yessoensis</name>
    <dbReference type="NCBI Taxonomy" id="6573"/>
    <lineage>
        <taxon>Eukaryota</taxon>
        <taxon>Metazoa</taxon>
        <taxon>Spiralia</taxon>
        <taxon>Lophotrochozoa</taxon>
        <taxon>Mollusca</taxon>
        <taxon>Bivalvia</taxon>
        <taxon>Autobranchia</taxon>
        <taxon>Pteriomorphia</taxon>
        <taxon>Pectinida</taxon>
        <taxon>Pectinoidea</taxon>
        <taxon>Pectinidae</taxon>
        <taxon>Mizuhopecten</taxon>
    </lineage>
</organism>
<gene>
    <name evidence="2" type="ORF">KP79_PYT03296</name>
</gene>
<keyword evidence="3" id="KW-1185">Reference proteome</keyword>
<accession>A0A210PHD2</accession>
<feature type="compositionally biased region" description="Basic and acidic residues" evidence="1">
    <location>
        <begin position="26"/>
        <end position="41"/>
    </location>
</feature>
<dbReference type="Pfam" id="PF15228">
    <property type="entry name" value="DAP"/>
    <property type="match status" value="1"/>
</dbReference>
<evidence type="ECO:0000313" key="3">
    <source>
        <dbReference type="Proteomes" id="UP000242188"/>
    </source>
</evidence>
<sequence>MSAAEGADLKGGHPPAVKVGGMRVVQHKDGKEKPAEQLTKEEQEEFGTSPPKSDTHHQSVLVGGTITQGDKDFPPEAVKHYHNKPLPTHDTRPAAKNFNIQQPR</sequence>
<name>A0A210PHD2_MIZYE</name>
<evidence type="ECO:0000256" key="1">
    <source>
        <dbReference type="SAM" id="MobiDB-lite"/>
    </source>
</evidence>
<feature type="region of interest" description="Disordered" evidence="1">
    <location>
        <begin position="1"/>
        <end position="104"/>
    </location>
</feature>
<proteinExistence type="predicted"/>
<dbReference type="GO" id="GO:0070513">
    <property type="term" value="F:death domain binding"/>
    <property type="evidence" value="ECO:0007669"/>
    <property type="project" value="TreeGrafter"/>
</dbReference>
<dbReference type="STRING" id="6573.A0A210PHD2"/>
<reference evidence="2 3" key="1">
    <citation type="journal article" date="2017" name="Nat. Ecol. Evol.">
        <title>Scallop genome provides insights into evolution of bilaterian karyotype and development.</title>
        <authorList>
            <person name="Wang S."/>
            <person name="Zhang J."/>
            <person name="Jiao W."/>
            <person name="Li J."/>
            <person name="Xun X."/>
            <person name="Sun Y."/>
            <person name="Guo X."/>
            <person name="Huan P."/>
            <person name="Dong B."/>
            <person name="Zhang L."/>
            <person name="Hu X."/>
            <person name="Sun X."/>
            <person name="Wang J."/>
            <person name="Zhao C."/>
            <person name="Wang Y."/>
            <person name="Wang D."/>
            <person name="Huang X."/>
            <person name="Wang R."/>
            <person name="Lv J."/>
            <person name="Li Y."/>
            <person name="Zhang Z."/>
            <person name="Liu B."/>
            <person name="Lu W."/>
            <person name="Hui Y."/>
            <person name="Liang J."/>
            <person name="Zhou Z."/>
            <person name="Hou R."/>
            <person name="Li X."/>
            <person name="Liu Y."/>
            <person name="Li H."/>
            <person name="Ning X."/>
            <person name="Lin Y."/>
            <person name="Zhao L."/>
            <person name="Xing Q."/>
            <person name="Dou J."/>
            <person name="Li Y."/>
            <person name="Mao J."/>
            <person name="Guo H."/>
            <person name="Dou H."/>
            <person name="Li T."/>
            <person name="Mu C."/>
            <person name="Jiang W."/>
            <person name="Fu Q."/>
            <person name="Fu X."/>
            <person name="Miao Y."/>
            <person name="Liu J."/>
            <person name="Yu Q."/>
            <person name="Li R."/>
            <person name="Liao H."/>
            <person name="Li X."/>
            <person name="Kong Y."/>
            <person name="Jiang Z."/>
            <person name="Chourrout D."/>
            <person name="Li R."/>
            <person name="Bao Z."/>
        </authorList>
    </citation>
    <scope>NUCLEOTIDE SEQUENCE [LARGE SCALE GENOMIC DNA]</scope>
    <source>
        <strain evidence="2 3">PY_sf001</strain>
    </source>
</reference>
<dbReference type="AlphaFoldDB" id="A0A210PHD2"/>
<dbReference type="PANTHER" id="PTHR13177:SF4">
    <property type="entry name" value="GEO09647P1"/>
    <property type="match status" value="1"/>
</dbReference>
<dbReference type="OrthoDB" id="5973225at2759"/>
<evidence type="ECO:0000313" key="2">
    <source>
        <dbReference type="EMBL" id="OWF35890.1"/>
    </source>
</evidence>
<protein>
    <submittedName>
        <fullName evidence="2">Death-associated protein 1</fullName>
    </submittedName>
</protein>
<dbReference type="GO" id="GO:0097190">
    <property type="term" value="P:apoptotic signaling pathway"/>
    <property type="evidence" value="ECO:0007669"/>
    <property type="project" value="TreeGrafter"/>
</dbReference>
<dbReference type="InterPro" id="IPR024130">
    <property type="entry name" value="DAP1/DAPL1"/>
</dbReference>
<dbReference type="GO" id="GO:0010507">
    <property type="term" value="P:negative regulation of autophagy"/>
    <property type="evidence" value="ECO:0007669"/>
    <property type="project" value="TreeGrafter"/>
</dbReference>
<dbReference type="PANTHER" id="PTHR13177">
    <property type="entry name" value="DEATH-ASSOCIATED PROTEIN 1"/>
    <property type="match status" value="1"/>
</dbReference>
<dbReference type="EMBL" id="NEDP02076699">
    <property type="protein sequence ID" value="OWF35890.1"/>
    <property type="molecule type" value="Genomic_DNA"/>
</dbReference>
<dbReference type="GO" id="GO:0034198">
    <property type="term" value="P:cellular response to amino acid starvation"/>
    <property type="evidence" value="ECO:0007669"/>
    <property type="project" value="TreeGrafter"/>
</dbReference>